<evidence type="ECO:0000313" key="1">
    <source>
        <dbReference type="EMBL" id="ETV83654.1"/>
    </source>
</evidence>
<dbReference type="PANTHER" id="PTHR31827">
    <property type="entry name" value="EMB|CAB89363.1"/>
    <property type="match status" value="1"/>
</dbReference>
<accession>W4GXC2</accession>
<name>W4GXC2_APHAT</name>
<dbReference type="AlphaFoldDB" id="W4GXC2"/>
<dbReference type="OrthoDB" id="72858at2759"/>
<reference evidence="1" key="1">
    <citation type="submission" date="2013-12" db="EMBL/GenBank/DDBJ databases">
        <title>The Genome Sequence of Aphanomyces astaci APO3.</title>
        <authorList>
            <consortium name="The Broad Institute Genomics Platform"/>
            <person name="Russ C."/>
            <person name="Tyler B."/>
            <person name="van West P."/>
            <person name="Dieguez-Uribeondo J."/>
            <person name="Young S.K."/>
            <person name="Zeng Q."/>
            <person name="Gargeya S."/>
            <person name="Fitzgerald M."/>
            <person name="Abouelleil A."/>
            <person name="Alvarado L."/>
            <person name="Chapman S.B."/>
            <person name="Gainer-Dewar J."/>
            <person name="Goldberg J."/>
            <person name="Griggs A."/>
            <person name="Gujja S."/>
            <person name="Hansen M."/>
            <person name="Howarth C."/>
            <person name="Imamovic A."/>
            <person name="Ireland A."/>
            <person name="Larimer J."/>
            <person name="McCowan C."/>
            <person name="Murphy C."/>
            <person name="Pearson M."/>
            <person name="Poon T.W."/>
            <person name="Priest M."/>
            <person name="Roberts A."/>
            <person name="Saif S."/>
            <person name="Shea T."/>
            <person name="Sykes S."/>
            <person name="Wortman J."/>
            <person name="Nusbaum C."/>
            <person name="Birren B."/>
        </authorList>
    </citation>
    <scope>NUCLEOTIDE SEQUENCE [LARGE SCALE GENOMIC DNA]</scope>
    <source>
        <strain evidence="1">APO3</strain>
    </source>
</reference>
<dbReference type="PANTHER" id="PTHR31827:SF1">
    <property type="entry name" value="EMB|CAB89363.1"/>
    <property type="match status" value="1"/>
</dbReference>
<organism evidence="1">
    <name type="scientific">Aphanomyces astaci</name>
    <name type="common">Crayfish plague agent</name>
    <dbReference type="NCBI Taxonomy" id="112090"/>
    <lineage>
        <taxon>Eukaryota</taxon>
        <taxon>Sar</taxon>
        <taxon>Stramenopiles</taxon>
        <taxon>Oomycota</taxon>
        <taxon>Saprolegniomycetes</taxon>
        <taxon>Saprolegniales</taxon>
        <taxon>Verrucalvaceae</taxon>
        <taxon>Aphanomyces</taxon>
    </lineage>
</organism>
<gene>
    <name evidence="1" type="ORF">H257_04336</name>
</gene>
<proteinExistence type="predicted"/>
<dbReference type="VEuPathDB" id="FungiDB:H257_04336"/>
<sequence>MTSLQGAASMARAPQPLSITPGDVHILNELLHSPVARRHHQHHPLHLIAQTPVRPSLPVTPDLVVAPPKFAHVPPYRQLVNSNNSADDWAPHTEDRVLQSDTQDNSSQAPHYVYPLRTPTHDCVQPTTMSSDRAFFHHINNHSAQFQCSQEHPWIYESQSTRNRSPAVYYDGQGELPRQVGGISRHAEFALPFALPHLRHHHTQLPEQCHRMYLPSSSLVSLPPQISAPTSHDDPDDMRKPPRTCKVSKCMKTIQRHGLCHKHGGVRRCINHGCMRKDRGEGYCVTHGGGKRCVVDGCGKVVRRGAFCLQHTAPTSPIVSSSAATQVA</sequence>
<protein>
    <submittedName>
        <fullName evidence="1">Uncharacterized protein</fullName>
    </submittedName>
</protein>
<dbReference type="GeneID" id="20806332"/>
<feature type="non-terminal residue" evidence="1">
    <location>
        <position position="1"/>
    </location>
</feature>
<dbReference type="RefSeq" id="XP_009827084.1">
    <property type="nucleotide sequence ID" value="XM_009828782.1"/>
</dbReference>
<dbReference type="EMBL" id="KI913120">
    <property type="protein sequence ID" value="ETV83654.1"/>
    <property type="molecule type" value="Genomic_DNA"/>
</dbReference>